<accession>A0ABP8AHI6</accession>
<gene>
    <name evidence="3" type="ORF">GCM10022288_04200</name>
</gene>
<evidence type="ECO:0008006" key="5">
    <source>
        <dbReference type="Google" id="ProtNLM"/>
    </source>
</evidence>
<keyword evidence="2" id="KW-0472">Membrane</keyword>
<keyword evidence="2" id="KW-1133">Transmembrane helix</keyword>
<protein>
    <recommendedName>
        <fullName evidence="5">Secreted protein</fullName>
    </recommendedName>
</protein>
<organism evidence="3 4">
    <name type="scientific">Gryllotalpicola kribbensis</name>
    <dbReference type="NCBI Taxonomy" id="993084"/>
    <lineage>
        <taxon>Bacteria</taxon>
        <taxon>Bacillati</taxon>
        <taxon>Actinomycetota</taxon>
        <taxon>Actinomycetes</taxon>
        <taxon>Micrococcales</taxon>
        <taxon>Microbacteriaceae</taxon>
        <taxon>Gryllotalpicola</taxon>
    </lineage>
</organism>
<reference evidence="4" key="1">
    <citation type="journal article" date="2019" name="Int. J. Syst. Evol. Microbiol.">
        <title>The Global Catalogue of Microorganisms (GCM) 10K type strain sequencing project: providing services to taxonomists for standard genome sequencing and annotation.</title>
        <authorList>
            <consortium name="The Broad Institute Genomics Platform"/>
            <consortium name="The Broad Institute Genome Sequencing Center for Infectious Disease"/>
            <person name="Wu L."/>
            <person name="Ma J."/>
        </authorList>
    </citation>
    <scope>NUCLEOTIDE SEQUENCE [LARGE SCALE GENOMIC DNA]</scope>
    <source>
        <strain evidence="4">JCM 17593</strain>
    </source>
</reference>
<proteinExistence type="predicted"/>
<comment type="caution">
    <text evidence="3">The sequence shown here is derived from an EMBL/GenBank/DDBJ whole genome shotgun (WGS) entry which is preliminary data.</text>
</comment>
<evidence type="ECO:0000256" key="2">
    <source>
        <dbReference type="SAM" id="Phobius"/>
    </source>
</evidence>
<evidence type="ECO:0000313" key="4">
    <source>
        <dbReference type="Proteomes" id="UP001500213"/>
    </source>
</evidence>
<feature type="transmembrane region" description="Helical" evidence="2">
    <location>
        <begin position="6"/>
        <end position="26"/>
    </location>
</feature>
<evidence type="ECO:0000256" key="1">
    <source>
        <dbReference type="SAM" id="MobiDB-lite"/>
    </source>
</evidence>
<dbReference type="Proteomes" id="UP001500213">
    <property type="component" value="Unassembled WGS sequence"/>
</dbReference>
<name>A0ABP8AHI6_9MICO</name>
<sequence>MVDEVTVTFLVEVFFVCGFVTLTVIVSPLTAVTSPLVGAVKFPDGPEPFAAEGMPLGISLGRDAEPEPPPLGAPPPPNPVVQLPSTAAVMLTEVMPAAELDDEELELDVLGIDEAVMHEPTVTSESEAVAFVRMLVLEL</sequence>
<keyword evidence="4" id="KW-1185">Reference proteome</keyword>
<evidence type="ECO:0000313" key="3">
    <source>
        <dbReference type="EMBL" id="GAA4184056.1"/>
    </source>
</evidence>
<feature type="compositionally biased region" description="Pro residues" evidence="1">
    <location>
        <begin position="67"/>
        <end position="79"/>
    </location>
</feature>
<dbReference type="EMBL" id="BAABBX010000003">
    <property type="protein sequence ID" value="GAA4184056.1"/>
    <property type="molecule type" value="Genomic_DNA"/>
</dbReference>
<keyword evidence="2" id="KW-0812">Transmembrane</keyword>
<feature type="region of interest" description="Disordered" evidence="1">
    <location>
        <begin position="53"/>
        <end position="79"/>
    </location>
</feature>